<dbReference type="PANTHER" id="PTHR13696">
    <property type="entry name" value="P-LOOP CONTAINING NUCLEOSIDE TRIPHOSPHATE HYDROLASE"/>
    <property type="match status" value="1"/>
</dbReference>
<evidence type="ECO:0000256" key="3">
    <source>
        <dbReference type="ARBA" id="ARBA00062323"/>
    </source>
</evidence>
<comment type="similarity">
    <text evidence="1">Belongs to the ParA family.</text>
</comment>
<dbReference type="InterPro" id="IPR025669">
    <property type="entry name" value="AAA_dom"/>
</dbReference>
<accession>A0A1M4YFB2</accession>
<evidence type="ECO:0000259" key="5">
    <source>
        <dbReference type="Pfam" id="PF13614"/>
    </source>
</evidence>
<evidence type="ECO:0000256" key="4">
    <source>
        <dbReference type="ARBA" id="ARBA00071824"/>
    </source>
</evidence>
<proteinExistence type="inferred from homology"/>
<sequence length="252" mass="27408">MAKIIAIANQKGGVGKTTTAVNLSACLGKLGKRVLLVDFDPQGNATTGCGLDKTSLEKSVYQVIMRELTLKDVVQHTEYQIDVLPASIDLAGAEVELATSEERETRLKDALDTARGDYDYIIIDCPPSLGLLSLNSLAAADGILVPIQCEFYALEGLSQIVDTIDLVHEEINPDLQIAGVLLTMFDPRTNLSAQVVEEVKKFFEDKVFDTIIPRTVRLSEAPSYGMPVIAYDSSAKGAKVYMELAEEVLRRG</sequence>
<dbReference type="AlphaFoldDB" id="A0A1M4YFB2"/>
<dbReference type="FunFam" id="3.40.50.300:FF:000285">
    <property type="entry name" value="Sporulation initiation inhibitor Soj"/>
    <property type="match status" value="1"/>
</dbReference>
<feature type="domain" description="AAA" evidence="5">
    <location>
        <begin position="2"/>
        <end position="177"/>
    </location>
</feature>
<keyword evidence="7" id="KW-1185">Reference proteome</keyword>
<dbReference type="Pfam" id="PF13614">
    <property type="entry name" value="AAA_31"/>
    <property type="match status" value="1"/>
</dbReference>
<dbReference type="PIRSF" id="PIRSF009320">
    <property type="entry name" value="Nuc_binding_HP_1000"/>
    <property type="match status" value="1"/>
</dbReference>
<evidence type="ECO:0000313" key="6">
    <source>
        <dbReference type="EMBL" id="SHF04343.1"/>
    </source>
</evidence>
<dbReference type="EMBL" id="FQUG01000006">
    <property type="protein sequence ID" value="SHF04343.1"/>
    <property type="molecule type" value="Genomic_DNA"/>
</dbReference>
<dbReference type="OrthoDB" id="9815116at2"/>
<reference evidence="6 7" key="1">
    <citation type="submission" date="2016-11" db="EMBL/GenBank/DDBJ databases">
        <authorList>
            <person name="Jaros S."/>
            <person name="Januszkiewicz K."/>
            <person name="Wedrychowicz H."/>
        </authorList>
    </citation>
    <scope>NUCLEOTIDE SEQUENCE [LARGE SCALE GENOMIC DNA]</scope>
    <source>
        <strain evidence="6 7">DSM 10502</strain>
    </source>
</reference>
<gene>
    <name evidence="6" type="ORF">SAMN02745190_01730</name>
</gene>
<comment type="catalytic activity">
    <reaction evidence="2">
        <text>ATP + H2O = ADP + phosphate + H(+)</text>
        <dbReference type="Rhea" id="RHEA:13065"/>
        <dbReference type="ChEBI" id="CHEBI:15377"/>
        <dbReference type="ChEBI" id="CHEBI:15378"/>
        <dbReference type="ChEBI" id="CHEBI:30616"/>
        <dbReference type="ChEBI" id="CHEBI:43474"/>
        <dbReference type="ChEBI" id="CHEBI:456216"/>
    </reaction>
</comment>
<dbReference type="CDD" id="cd02042">
    <property type="entry name" value="ParAB_family"/>
    <property type="match status" value="1"/>
</dbReference>
<dbReference type="PANTHER" id="PTHR13696:SF52">
    <property type="entry name" value="PARA FAMILY PROTEIN CT_582"/>
    <property type="match status" value="1"/>
</dbReference>
<evidence type="ECO:0000256" key="1">
    <source>
        <dbReference type="ARBA" id="ARBA00006976"/>
    </source>
</evidence>
<dbReference type="InterPro" id="IPR050678">
    <property type="entry name" value="DNA_Partitioning_ATPase"/>
</dbReference>
<name>A0A1M4YFB2_9FIRM</name>
<evidence type="ECO:0000313" key="7">
    <source>
        <dbReference type="Proteomes" id="UP000184404"/>
    </source>
</evidence>
<dbReference type="STRING" id="1123243.SAMN02745190_01730"/>
<protein>
    <recommendedName>
        <fullName evidence="4">Sporulation initiation inhibitor protein Soj</fullName>
    </recommendedName>
</protein>
<comment type="subunit">
    <text evidence="3">Dimerizes in the presence of ATP but not ADP; ATP-binding is required for double-stranded (ds)DNA-binding. Interacts with DnaA.</text>
</comment>
<dbReference type="Gene3D" id="3.40.50.300">
    <property type="entry name" value="P-loop containing nucleotide triphosphate hydrolases"/>
    <property type="match status" value="1"/>
</dbReference>
<organism evidence="6 7">
    <name type="scientific">Schwartzia succinivorans DSM 10502</name>
    <dbReference type="NCBI Taxonomy" id="1123243"/>
    <lineage>
        <taxon>Bacteria</taxon>
        <taxon>Bacillati</taxon>
        <taxon>Bacillota</taxon>
        <taxon>Negativicutes</taxon>
        <taxon>Selenomonadales</taxon>
        <taxon>Selenomonadaceae</taxon>
        <taxon>Schwartzia</taxon>
    </lineage>
</organism>
<evidence type="ECO:0000256" key="2">
    <source>
        <dbReference type="ARBA" id="ARBA00049360"/>
    </source>
</evidence>
<dbReference type="InterPro" id="IPR027417">
    <property type="entry name" value="P-loop_NTPase"/>
</dbReference>
<dbReference type="SUPFAM" id="SSF52540">
    <property type="entry name" value="P-loop containing nucleoside triphosphate hydrolases"/>
    <property type="match status" value="1"/>
</dbReference>
<dbReference type="Proteomes" id="UP000184404">
    <property type="component" value="Unassembled WGS sequence"/>
</dbReference>